<evidence type="ECO:0000313" key="1">
    <source>
        <dbReference type="EMBL" id="PZN75533.1"/>
    </source>
</evidence>
<dbReference type="Pfam" id="PF08012">
    <property type="entry name" value="DUF1702"/>
    <property type="match status" value="1"/>
</dbReference>
<reference evidence="1 2" key="1">
    <citation type="journal article" date="2018" name="Aquat. Microb. Ecol.">
        <title>Gammaproteobacterial methanotrophs dominate.</title>
        <authorList>
            <person name="Rissanen A.J."/>
            <person name="Saarenheimo J."/>
            <person name="Tiirola M."/>
            <person name="Peura S."/>
            <person name="Aalto S.L."/>
            <person name="Karvinen A."/>
            <person name="Nykanen H."/>
        </authorList>
    </citation>
    <scope>NUCLEOTIDE SEQUENCE [LARGE SCALE GENOMIC DNA]</scope>
    <source>
        <strain evidence="1">AMbin10</strain>
    </source>
</reference>
<organism evidence="1 2">
    <name type="scientific">Candidatus Methylumidiphilus alinenensis</name>
    <dbReference type="NCBI Taxonomy" id="2202197"/>
    <lineage>
        <taxon>Bacteria</taxon>
        <taxon>Pseudomonadati</taxon>
        <taxon>Pseudomonadota</taxon>
        <taxon>Gammaproteobacteria</taxon>
        <taxon>Methylococcales</taxon>
        <taxon>Candidatus Methylumidiphilus</taxon>
    </lineage>
</organism>
<gene>
    <name evidence="1" type="ORF">DM484_18685</name>
</gene>
<name>A0A2W4QW67_9GAMM</name>
<proteinExistence type="predicted"/>
<comment type="caution">
    <text evidence="1">The sequence shown here is derived from an EMBL/GenBank/DDBJ whole genome shotgun (WGS) entry which is preliminary data.</text>
</comment>
<dbReference type="Proteomes" id="UP000249396">
    <property type="component" value="Unassembled WGS sequence"/>
</dbReference>
<evidence type="ECO:0000313" key="2">
    <source>
        <dbReference type="Proteomes" id="UP000249396"/>
    </source>
</evidence>
<dbReference type="AlphaFoldDB" id="A0A2W4QW67"/>
<protein>
    <recommendedName>
        <fullName evidence="3">DUF1702 domain-containing protein</fullName>
    </recommendedName>
</protein>
<sequence length="286" mass="31949">MGWLNRKLFGIAPEEIRFDYRGFEGGGVHIRQRIEQIGETFASGYHAALLDDEPASLAETLNRQVEGELRGFAFEGAAMGLAVADFVHPFRPSRWQAFLDGPGEDHVYMLYVGMGWALARLPVRLEQATRRMDPLLRWLAIDGYGFHQGYFHWQRFIGQQEEPRRLTAYARCAFDQGLGRSLWFVKAGDPVRIATAIASFTPNRRTHLWSGVGLACAYAGGVERSVVETLREVGEGFLPQLAQGVAMRVCKRVNPLFPFIRWMLGGRGKGGAKPINLAEVPGEALI</sequence>
<dbReference type="EMBL" id="QJPH01000383">
    <property type="protein sequence ID" value="PZN75533.1"/>
    <property type="molecule type" value="Genomic_DNA"/>
</dbReference>
<evidence type="ECO:0008006" key="3">
    <source>
        <dbReference type="Google" id="ProtNLM"/>
    </source>
</evidence>
<dbReference type="InterPro" id="IPR012964">
    <property type="entry name" value="DUF1702"/>
</dbReference>
<accession>A0A2W4QW67</accession>